<feature type="region of interest" description="Disordered" evidence="1">
    <location>
        <begin position="408"/>
        <end position="427"/>
    </location>
</feature>
<dbReference type="Proteomes" id="UP000674318">
    <property type="component" value="Unassembled WGS sequence"/>
</dbReference>
<organism evidence="2 3">
    <name type="scientific">Porcisia hertigi</name>
    <dbReference type="NCBI Taxonomy" id="2761500"/>
    <lineage>
        <taxon>Eukaryota</taxon>
        <taxon>Discoba</taxon>
        <taxon>Euglenozoa</taxon>
        <taxon>Kinetoplastea</taxon>
        <taxon>Metakinetoplastina</taxon>
        <taxon>Trypanosomatida</taxon>
        <taxon>Trypanosomatidae</taxon>
        <taxon>Leishmaniinae</taxon>
        <taxon>Porcisia</taxon>
    </lineage>
</organism>
<name>A0A836IZL5_9TRYP</name>
<feature type="region of interest" description="Disordered" evidence="1">
    <location>
        <begin position="442"/>
        <end position="488"/>
    </location>
</feature>
<feature type="compositionally biased region" description="Low complexity" evidence="1">
    <location>
        <begin position="895"/>
        <end position="909"/>
    </location>
</feature>
<feature type="region of interest" description="Disordered" evidence="1">
    <location>
        <begin position="795"/>
        <end position="856"/>
    </location>
</feature>
<dbReference type="AlphaFoldDB" id="A0A836IZL5"/>
<feature type="compositionally biased region" description="Basic residues" evidence="1">
    <location>
        <begin position="329"/>
        <end position="343"/>
    </location>
</feature>
<keyword evidence="3" id="KW-1185">Reference proteome</keyword>
<dbReference type="EMBL" id="JAFJZO010000012">
    <property type="protein sequence ID" value="KAG5509878.1"/>
    <property type="molecule type" value="Genomic_DNA"/>
</dbReference>
<reference evidence="2 3" key="1">
    <citation type="submission" date="2021-02" db="EMBL/GenBank/DDBJ databases">
        <title>Porcisia hertigi Genome sequencing and assembly.</title>
        <authorList>
            <person name="Almutairi H."/>
            <person name="Gatherer D."/>
        </authorList>
    </citation>
    <scope>NUCLEOTIDE SEQUENCE [LARGE SCALE GENOMIC DNA]</scope>
    <source>
        <strain evidence="2 3">C119</strain>
    </source>
</reference>
<accession>A0A836IZL5</accession>
<proteinExistence type="predicted"/>
<evidence type="ECO:0000256" key="1">
    <source>
        <dbReference type="SAM" id="MobiDB-lite"/>
    </source>
</evidence>
<protein>
    <submittedName>
        <fullName evidence="2">Uncharacterized protein</fullName>
    </submittedName>
</protein>
<feature type="compositionally biased region" description="Polar residues" evidence="1">
    <location>
        <begin position="408"/>
        <end position="420"/>
    </location>
</feature>
<evidence type="ECO:0000313" key="3">
    <source>
        <dbReference type="Proteomes" id="UP000674318"/>
    </source>
</evidence>
<feature type="compositionally biased region" description="Polar residues" evidence="1">
    <location>
        <begin position="442"/>
        <end position="457"/>
    </location>
</feature>
<feature type="region of interest" description="Disordered" evidence="1">
    <location>
        <begin position="312"/>
        <end position="386"/>
    </location>
</feature>
<dbReference type="OrthoDB" id="266284at2759"/>
<dbReference type="KEGG" id="phet:94293537"/>
<dbReference type="GeneID" id="94293537"/>
<gene>
    <name evidence="2" type="ORF">JKF63_07523</name>
</gene>
<sequence>MAFTQTDARNAGDVLPLGGGFAFSSQPFGIPLSLHLAPSAPHDSYHQHHHHHEQQRQRQQSHLYVPPEWQGGALVEWSSGTVSYTSDTLGLYEEQQMRARRFYYLPPPPPTALLVAGVPVQGVANSHASVSSAAATEDRSNLRGAVLAQLQRFSRVRRAESALSHGAGASENKEAATPCVFDKRTTATATSVAVVGASRVAPRPAMSCSSSPTSPATMSVVSSPAHPCCCYRCLPLLVQFAQVPSVASPVLRRYLEVLHQRALPGFLVQQLRHGASMASTAVEVASAPSQEEVMKPASKQAPASITEVMKPASKQAPASITGTASARGGCHRRERSRTNRVRQRRGEEDDVTTTNGAKRSKKGSGYKNVTSPAAPCSPKTTGGGVQQWRSTDEALGVFPALQRWLTQRQEGGTATHGTPPSGQPARAGLVDAALPTDDVTQACSGASSEQLAQAETTSPRRHGRNCAPGASGARFSSSPHAETSGTDVGSLDWVDDAVLDEVVVVGVVPRGHPHELKLVVPSRAFCLALTQRLEEVAEAAVQILGFITPLHVALPSDVLVGVHGSPETVSAMHSTFSHDTTNTTTTTTHWRAWLEEEYFTSMWTTLRLRLTAVEWQSVLHDACRSPFLGRWAKCAAEGFGCGGTMLPGETLRTGVGRSAPRTHEWNAEGSPLETTQHVEEAIHNAVRDVQASVRSAAELHTSACLSAAEDLVTRVVLTALVPILHRRITVMYELLRHYASKSLYASHREQCDAYQHWYSMTPSPAAVLRLLQRSGRFGRALARCYPQYDLSPDRSFHPTTALDSGVRGETATPRHAAASRSFPSSPLSRAADKAGVSTDADSGTPKELQVSAPSLSKDEPSCYLNGFSATRAGDSQVRPRSCAGALAEVEDDESPPLSSSPTATTAPMAAASAWVSSPLSSCDEESLQGSSPQEQQPMILTYVPEAALLEPRYLQRFAWWMHRTHHSAGANSFGSAGSIINNNTSSAGVGAQQLSRVSNTVLSIPGDYLRVLPLQEQDPSIRTVLRSMAQKGRTLGLWEMRQHIRHRTSYVYH</sequence>
<feature type="region of interest" description="Disordered" evidence="1">
    <location>
        <begin position="887"/>
        <end position="909"/>
    </location>
</feature>
<comment type="caution">
    <text evidence="2">The sequence shown here is derived from an EMBL/GenBank/DDBJ whole genome shotgun (WGS) entry which is preliminary data.</text>
</comment>
<feature type="region of interest" description="Disordered" evidence="1">
    <location>
        <begin position="39"/>
        <end position="62"/>
    </location>
</feature>
<feature type="compositionally biased region" description="Polar residues" evidence="1">
    <location>
        <begin position="474"/>
        <end position="487"/>
    </location>
</feature>
<evidence type="ECO:0000313" key="2">
    <source>
        <dbReference type="EMBL" id="KAG5509878.1"/>
    </source>
</evidence>
<dbReference type="RefSeq" id="XP_067758885.1">
    <property type="nucleotide sequence ID" value="XM_067903460.1"/>
</dbReference>